<dbReference type="InterPro" id="IPR036291">
    <property type="entry name" value="NAD(P)-bd_dom_sf"/>
</dbReference>
<dbReference type="PANTHER" id="PTHR45033:SF2">
    <property type="entry name" value="ZINC-TYPE ALCOHOL DEHYDROGENASE-LIKE PROTEIN C1773.06C"/>
    <property type="match status" value="1"/>
</dbReference>
<dbReference type="InterPro" id="IPR011032">
    <property type="entry name" value="GroES-like_sf"/>
</dbReference>
<dbReference type="PANTHER" id="PTHR45033">
    <property type="match status" value="1"/>
</dbReference>
<dbReference type="Proteomes" id="UP000294555">
    <property type="component" value="Unassembled WGS sequence"/>
</dbReference>
<dbReference type="CDD" id="cd08276">
    <property type="entry name" value="MDR7"/>
    <property type="match status" value="1"/>
</dbReference>
<evidence type="ECO:0000313" key="3">
    <source>
        <dbReference type="Proteomes" id="UP000294555"/>
    </source>
</evidence>
<keyword evidence="3" id="KW-1185">Reference proteome</keyword>
<dbReference type="Gene3D" id="3.90.180.10">
    <property type="entry name" value="Medium-chain alcohol dehydrogenases, catalytic domain"/>
    <property type="match status" value="1"/>
</dbReference>
<dbReference type="RefSeq" id="WP_132922321.1">
    <property type="nucleotide sequence ID" value="NZ_SJOI01000001.1"/>
</dbReference>
<name>A0A4R1N825_9GAMM</name>
<dbReference type="Gene3D" id="3.40.50.720">
    <property type="entry name" value="NAD(P)-binding Rossmann-like Domain"/>
    <property type="match status" value="1"/>
</dbReference>
<sequence>MKLYRLKTLTSFDGLEMCEEEAPTAGAHEVSIRIRATSLNYRDIAIARNQYGVGQIQPGIIPLSDGAGDIIAVGHQVRGFAVGDRVAGIFRQNWQGGPMPLRAVPADLGGNRDGVLAQQVVLYEEGIVKLPAHLSYEEGATLPCAAVTAWRALHDGTPLLPGQTILILGSGGVSVFALQMAKRLGANVIATTSSEEKAAKLRALGADTVINYAAHAEWQHEVLAATGGIGVDRVIETGGPGTLERSLQATAMHGRVVVIGVLAGPGTINPAPILQKRLTLTGISTGSRDMFEQMNRALEQWALHPIIDTVFPFEEAHAAYDYLLSGKHLGKVVISGPA</sequence>
<dbReference type="InterPro" id="IPR052711">
    <property type="entry name" value="Zinc_ADH-like"/>
</dbReference>
<dbReference type="SMART" id="SM00829">
    <property type="entry name" value="PKS_ER"/>
    <property type="match status" value="1"/>
</dbReference>
<dbReference type="SUPFAM" id="SSF50129">
    <property type="entry name" value="GroES-like"/>
    <property type="match status" value="1"/>
</dbReference>
<reference evidence="2 3" key="1">
    <citation type="submission" date="2019-02" db="EMBL/GenBank/DDBJ databases">
        <title>Investigation of anaerobic lignin degradation for improved lignocellulosic biofuels.</title>
        <authorList>
            <person name="Deangelis K."/>
        </authorList>
    </citation>
    <scope>NUCLEOTIDE SEQUENCE [LARGE SCALE GENOMIC DNA]</scope>
    <source>
        <strain evidence="2 3">159R</strain>
    </source>
</reference>
<evidence type="ECO:0000259" key="1">
    <source>
        <dbReference type="SMART" id="SM00829"/>
    </source>
</evidence>
<dbReference type="AlphaFoldDB" id="A0A4R1N825"/>
<dbReference type="Pfam" id="PF08240">
    <property type="entry name" value="ADH_N"/>
    <property type="match status" value="1"/>
</dbReference>
<dbReference type="EMBL" id="SJOI01000001">
    <property type="protein sequence ID" value="TCL03454.1"/>
    <property type="molecule type" value="Genomic_DNA"/>
</dbReference>
<dbReference type="InterPro" id="IPR020843">
    <property type="entry name" value="ER"/>
</dbReference>
<dbReference type="SUPFAM" id="SSF51735">
    <property type="entry name" value="NAD(P)-binding Rossmann-fold domains"/>
    <property type="match status" value="1"/>
</dbReference>
<organism evidence="2 3">
    <name type="scientific">Sodalis ligni</name>
    <dbReference type="NCBI Taxonomy" id="2697027"/>
    <lineage>
        <taxon>Bacteria</taxon>
        <taxon>Pseudomonadati</taxon>
        <taxon>Pseudomonadota</taxon>
        <taxon>Gammaproteobacteria</taxon>
        <taxon>Enterobacterales</taxon>
        <taxon>Bruguierivoracaceae</taxon>
        <taxon>Sodalis</taxon>
    </lineage>
</organism>
<dbReference type="Pfam" id="PF00107">
    <property type="entry name" value="ADH_zinc_N"/>
    <property type="match status" value="1"/>
</dbReference>
<dbReference type="GO" id="GO:0016491">
    <property type="term" value="F:oxidoreductase activity"/>
    <property type="evidence" value="ECO:0007669"/>
    <property type="project" value="InterPro"/>
</dbReference>
<accession>A0A4R1N825</accession>
<comment type="caution">
    <text evidence="2">The sequence shown here is derived from an EMBL/GenBank/DDBJ whole genome shotgun (WGS) entry which is preliminary data.</text>
</comment>
<proteinExistence type="predicted"/>
<protein>
    <submittedName>
        <fullName evidence="2">NADPH:quinone reductase-like Zn-dependent oxidoreductase</fullName>
    </submittedName>
</protein>
<feature type="domain" description="Enoyl reductase (ER)" evidence="1">
    <location>
        <begin position="10"/>
        <end position="334"/>
    </location>
</feature>
<dbReference type="InterPro" id="IPR013149">
    <property type="entry name" value="ADH-like_C"/>
</dbReference>
<evidence type="ECO:0000313" key="2">
    <source>
        <dbReference type="EMBL" id="TCL03454.1"/>
    </source>
</evidence>
<dbReference type="InterPro" id="IPR013154">
    <property type="entry name" value="ADH-like_N"/>
</dbReference>
<gene>
    <name evidence="2" type="ORF">EZJ58_1526</name>
</gene>
<dbReference type="OrthoDB" id="9805883at2"/>